<dbReference type="InterPro" id="IPR008913">
    <property type="entry name" value="Znf_CHY"/>
</dbReference>
<proteinExistence type="predicted"/>
<evidence type="ECO:0000256" key="2">
    <source>
        <dbReference type="ARBA" id="ARBA00022771"/>
    </source>
</evidence>
<evidence type="ECO:0000256" key="5">
    <source>
        <dbReference type="SAM" id="MobiDB-lite"/>
    </source>
</evidence>
<dbReference type="Pfam" id="PF05495">
    <property type="entry name" value="zf-CHY"/>
    <property type="match status" value="1"/>
</dbReference>
<feature type="compositionally biased region" description="Low complexity" evidence="5">
    <location>
        <begin position="771"/>
        <end position="797"/>
    </location>
</feature>
<feature type="compositionally biased region" description="Basic and acidic residues" evidence="5">
    <location>
        <begin position="750"/>
        <end position="764"/>
    </location>
</feature>
<dbReference type="OrthoDB" id="10253329at2759"/>
<feature type="region of interest" description="Disordered" evidence="5">
    <location>
        <begin position="1"/>
        <end position="95"/>
    </location>
</feature>
<keyword evidence="3" id="KW-0862">Zinc</keyword>
<gene>
    <name evidence="7" type="ORF">BN980_GECA12s01418g</name>
</gene>
<dbReference type="STRING" id="1173061.A0A0J9XE21"/>
<feature type="region of interest" description="Disordered" evidence="5">
    <location>
        <begin position="435"/>
        <end position="471"/>
    </location>
</feature>
<keyword evidence="1" id="KW-0479">Metal-binding</keyword>
<feature type="domain" description="CHY-type" evidence="6">
    <location>
        <begin position="669"/>
        <end position="735"/>
    </location>
</feature>
<sequence length="797" mass="89389">MSTTETVAPPSTGTRSNANRRRRPRPKKPSSNDNPDQSNDDVSASSSSEPRNSGRSNKNNNQNKRPNQRIRQADPSRVVKKPQQSNPKRLSKRDQQIEQLRRAFPDLTNDEHDPTKFRLKLIPTDPDFAFDIQALDFNLYVPLTYPSQPRRDGTFATPSEYPMIIVLNKEIPKGFSANVDIGFKSLAEQFTQQNRTLLDMINALDRDLEGFLKQEKRATIKIVKNNKPRPSSLSNQEGTLNTSESSSQFNRFTIDSPPKLFVPPEVRKERQAQIDKLKHSLGQSAVWGVSSDDLEDVLRISVLVKDPSELPSQMNGQLEFNLHIPKSYGIADSCFIIFPTVVDGFPSSIIENNFNKFLRTHTSWKLFSVVNYLACRISDLKRADYELPESEAIVEAIVEATPEDIKQPSSNVHDEEIQDKARKILSLLKKPKLKAVENDSSSDSQEPIETEVINDKEESEADEEADETDDEELENIFEIKPIEPRGIALSSPGITLTNIDILECNIVNLVVTCDKCSTQNDLFNIVSGPYGRDSKPFASTCTKCKSILACAFQKSLVRQISEEASSPVLGYLDVSGCTPVQILGTSFVPTCGNCTSSNPETVFRRLEPGRTAFLNCKSCKIRMGLKIGSDGYEFTTISDDKLSAERINGVRIHKHDTVKQKLGLTSGQPLPDDGKCTHFRKSTRWFRFACCGKVYPCEKCHDLESNHPYEYGTRVICGMCSREQNISNTCAYCRHKFENKGNTGFWEGGKGTRDPTKLNKNDSRKFKRLPNSNKNNKGGSSKKSNNSRSKNSASKDE</sequence>
<evidence type="ECO:0000313" key="7">
    <source>
        <dbReference type="EMBL" id="CDO55723.1"/>
    </source>
</evidence>
<evidence type="ECO:0000256" key="4">
    <source>
        <dbReference type="PROSITE-ProRule" id="PRU00601"/>
    </source>
</evidence>
<keyword evidence="2 4" id="KW-0863">Zinc-finger</keyword>
<dbReference type="Proteomes" id="UP000242525">
    <property type="component" value="Unassembled WGS sequence"/>
</dbReference>
<dbReference type="PROSITE" id="PS51266">
    <property type="entry name" value="ZF_CHY"/>
    <property type="match status" value="1"/>
</dbReference>
<feature type="compositionally biased region" description="Basic residues" evidence="5">
    <location>
        <begin position="18"/>
        <end position="28"/>
    </location>
</feature>
<name>A0A0J9XE21_GEOCN</name>
<feature type="region of interest" description="Disordered" evidence="5">
    <location>
        <begin position="744"/>
        <end position="797"/>
    </location>
</feature>
<evidence type="ECO:0000256" key="3">
    <source>
        <dbReference type="ARBA" id="ARBA00022833"/>
    </source>
</evidence>
<dbReference type="GO" id="GO:0008270">
    <property type="term" value="F:zinc ion binding"/>
    <property type="evidence" value="ECO:0007669"/>
    <property type="project" value="UniProtKB-KW"/>
</dbReference>
<accession>A0A0J9XE21</accession>
<dbReference type="EMBL" id="CCBN010000012">
    <property type="protein sequence ID" value="CDO55723.1"/>
    <property type="molecule type" value="Genomic_DNA"/>
</dbReference>
<evidence type="ECO:0000259" key="6">
    <source>
        <dbReference type="PROSITE" id="PS51266"/>
    </source>
</evidence>
<feature type="compositionally biased region" description="Polar residues" evidence="5">
    <location>
        <begin position="228"/>
        <end position="252"/>
    </location>
</feature>
<feature type="compositionally biased region" description="Polar residues" evidence="5">
    <location>
        <begin position="438"/>
        <end position="447"/>
    </location>
</feature>
<feature type="compositionally biased region" description="Polar residues" evidence="5">
    <location>
        <begin position="1"/>
        <end position="14"/>
    </location>
</feature>
<dbReference type="SUPFAM" id="SSF161219">
    <property type="entry name" value="CHY zinc finger-like"/>
    <property type="match status" value="1"/>
</dbReference>
<protein>
    <recommendedName>
        <fullName evidence="6">CHY-type domain-containing protein</fullName>
    </recommendedName>
</protein>
<dbReference type="AlphaFoldDB" id="A0A0J9XE21"/>
<feature type="compositionally biased region" description="Low complexity" evidence="5">
    <location>
        <begin position="29"/>
        <end position="65"/>
    </location>
</feature>
<feature type="region of interest" description="Disordered" evidence="5">
    <location>
        <begin position="223"/>
        <end position="252"/>
    </location>
</feature>
<feature type="compositionally biased region" description="Acidic residues" evidence="5">
    <location>
        <begin position="457"/>
        <end position="471"/>
    </location>
</feature>
<evidence type="ECO:0000313" key="8">
    <source>
        <dbReference type="Proteomes" id="UP000242525"/>
    </source>
</evidence>
<reference evidence="7" key="1">
    <citation type="submission" date="2014-03" db="EMBL/GenBank/DDBJ databases">
        <authorList>
            <person name="Casaregola S."/>
        </authorList>
    </citation>
    <scope>NUCLEOTIDE SEQUENCE [LARGE SCALE GENOMIC DNA]</scope>
    <source>
        <strain evidence="7">CLIB 918</strain>
    </source>
</reference>
<dbReference type="InterPro" id="IPR037274">
    <property type="entry name" value="Znf_CHY_sf"/>
</dbReference>
<comment type="caution">
    <text evidence="7">The sequence shown here is derived from an EMBL/GenBank/DDBJ whole genome shotgun (WGS) entry which is preliminary data.</text>
</comment>
<keyword evidence="8" id="KW-1185">Reference proteome</keyword>
<organism evidence="7 8">
    <name type="scientific">Geotrichum candidum</name>
    <name type="common">Oospora lactis</name>
    <name type="synonym">Dipodascus geotrichum</name>
    <dbReference type="NCBI Taxonomy" id="1173061"/>
    <lineage>
        <taxon>Eukaryota</taxon>
        <taxon>Fungi</taxon>
        <taxon>Dikarya</taxon>
        <taxon>Ascomycota</taxon>
        <taxon>Saccharomycotina</taxon>
        <taxon>Dipodascomycetes</taxon>
        <taxon>Dipodascales</taxon>
        <taxon>Dipodascaceae</taxon>
        <taxon>Geotrichum</taxon>
    </lineage>
</organism>
<evidence type="ECO:0000256" key="1">
    <source>
        <dbReference type="ARBA" id="ARBA00022723"/>
    </source>
</evidence>